<dbReference type="InterPro" id="IPR051502">
    <property type="entry name" value="RLP_Defense_Trigger"/>
</dbReference>
<dbReference type="Proteomes" id="UP001341840">
    <property type="component" value="Unassembled WGS sequence"/>
</dbReference>
<keyword evidence="2" id="KW-0433">Leucine-rich repeat</keyword>
<comment type="caution">
    <text evidence="4">The sequence shown here is derived from an EMBL/GenBank/DDBJ whole genome shotgun (WGS) entry which is preliminary data.</text>
</comment>
<evidence type="ECO:0000256" key="2">
    <source>
        <dbReference type="ARBA" id="ARBA00022614"/>
    </source>
</evidence>
<dbReference type="InterPro" id="IPR003591">
    <property type="entry name" value="Leu-rich_rpt_typical-subtyp"/>
</dbReference>
<reference evidence="4 5" key="1">
    <citation type="journal article" date="2023" name="Plants (Basel)">
        <title>Bridging the Gap: Combining Genomics and Transcriptomics Approaches to Understand Stylosanthes scabra, an Orphan Legume from the Brazilian Caatinga.</title>
        <authorList>
            <person name="Ferreira-Neto J.R.C."/>
            <person name="da Silva M.D."/>
            <person name="Binneck E."/>
            <person name="de Melo N.F."/>
            <person name="da Silva R.H."/>
            <person name="de Melo A.L.T.M."/>
            <person name="Pandolfi V."/>
            <person name="Bustamante F.O."/>
            <person name="Brasileiro-Vidal A.C."/>
            <person name="Benko-Iseppon A.M."/>
        </authorList>
    </citation>
    <scope>NUCLEOTIDE SEQUENCE [LARGE SCALE GENOMIC DNA]</scope>
    <source>
        <tissue evidence="4">Leaves</tissue>
    </source>
</reference>
<keyword evidence="3" id="KW-0677">Repeat</keyword>
<organism evidence="4 5">
    <name type="scientific">Stylosanthes scabra</name>
    <dbReference type="NCBI Taxonomy" id="79078"/>
    <lineage>
        <taxon>Eukaryota</taxon>
        <taxon>Viridiplantae</taxon>
        <taxon>Streptophyta</taxon>
        <taxon>Embryophyta</taxon>
        <taxon>Tracheophyta</taxon>
        <taxon>Spermatophyta</taxon>
        <taxon>Magnoliopsida</taxon>
        <taxon>eudicotyledons</taxon>
        <taxon>Gunneridae</taxon>
        <taxon>Pentapetalae</taxon>
        <taxon>rosids</taxon>
        <taxon>fabids</taxon>
        <taxon>Fabales</taxon>
        <taxon>Fabaceae</taxon>
        <taxon>Papilionoideae</taxon>
        <taxon>50 kb inversion clade</taxon>
        <taxon>dalbergioids sensu lato</taxon>
        <taxon>Dalbergieae</taxon>
        <taxon>Pterocarpus clade</taxon>
        <taxon>Stylosanthes</taxon>
    </lineage>
</organism>
<dbReference type="Pfam" id="PF13855">
    <property type="entry name" value="LRR_8"/>
    <property type="match status" value="2"/>
</dbReference>
<dbReference type="SUPFAM" id="SSF52058">
    <property type="entry name" value="L domain-like"/>
    <property type="match status" value="1"/>
</dbReference>
<dbReference type="InterPro" id="IPR032675">
    <property type="entry name" value="LRR_dom_sf"/>
</dbReference>
<dbReference type="Pfam" id="PF00560">
    <property type="entry name" value="LRR_1"/>
    <property type="match status" value="7"/>
</dbReference>
<evidence type="ECO:0000256" key="1">
    <source>
        <dbReference type="ARBA" id="ARBA00009592"/>
    </source>
</evidence>
<dbReference type="PANTHER" id="PTHR48062:SF67">
    <property type="entry name" value="LEUCINE-RICH REPEAT-CONTAINING N-TERMINAL PLANT-TYPE DOMAIN-CONTAINING PROTEIN"/>
    <property type="match status" value="1"/>
</dbReference>
<dbReference type="SUPFAM" id="SSF52047">
    <property type="entry name" value="RNI-like"/>
    <property type="match status" value="1"/>
</dbReference>
<proteinExistence type="inferred from homology"/>
<keyword evidence="5" id="KW-1185">Reference proteome</keyword>
<sequence length="668" mass="73958">MKQLEVLDLDGNSFEGSLDACVANLTLLRVLDLTGNMLNGSISAPLIYRLTLLETLSLSGNSFEGIFSLNMLANLSKLIVLELGEMDSETFQVQTETSPCWNASFQLQELDFASCELNSPAKTLPSFLSFQTSLESVDLSDNNLVGSFPSWLLLKNPRLKNVVLSGNSFTGSFEPFDHHHHTDQLEYLDISYNKIQGELPRNIGVFFPNLSYLGVSNNKFGSHIPESIGEMANLEALSLENNNFSGNLHEHILNGCLSLTNLFLDNNQLNGTLPSFTKLPNLSFLTASRNNFQGSITKEFCGPRFFMILDLSFNNLSGTLPSCLNMSTLNLQGNGFTGKIPEASTNLWVMINLSGNKFTGTIPESIYNLPHLWYLLLAGNDLQGQIPNQICQLKNLQLLDLTHNNLSGFIPSCLNIQISEEIDGMTESIPGVSSRIVHILSMMQQIIIIYIQHLQKVQLTMKASPLQYQGYILGDMSALDLSCNHLSGEIPNQIGDLFDLHSLNLSNNHLNGSIPKSFKNLQAIESLDLSNNRLSGQIPLELQDLNSLSVFNVSYNNLSGRAPEQGQFGTFGDSSYKGNPFLSWGISNRGNAALPPPTPVQLDEVNKDDSAIIDFTSFCWSFAATSVTVLLALLTILWTNPHWRGAWFYFIEGLLLRCFGKFLEDAFY</sequence>
<evidence type="ECO:0000313" key="4">
    <source>
        <dbReference type="EMBL" id="MED6112252.1"/>
    </source>
</evidence>
<name>A0ABU6QKB5_9FABA</name>
<evidence type="ECO:0000313" key="5">
    <source>
        <dbReference type="Proteomes" id="UP001341840"/>
    </source>
</evidence>
<protein>
    <submittedName>
        <fullName evidence="4">Uncharacterized protein</fullName>
    </submittedName>
</protein>
<dbReference type="EMBL" id="JASCZI010000524">
    <property type="protein sequence ID" value="MED6112252.1"/>
    <property type="molecule type" value="Genomic_DNA"/>
</dbReference>
<evidence type="ECO:0000256" key="3">
    <source>
        <dbReference type="ARBA" id="ARBA00022737"/>
    </source>
</evidence>
<dbReference type="SMART" id="SM00369">
    <property type="entry name" value="LRR_TYP"/>
    <property type="match status" value="6"/>
</dbReference>
<comment type="similarity">
    <text evidence="1">Belongs to the RLP family.</text>
</comment>
<dbReference type="InterPro" id="IPR001611">
    <property type="entry name" value="Leu-rich_rpt"/>
</dbReference>
<dbReference type="PRINTS" id="PR00019">
    <property type="entry name" value="LEURICHRPT"/>
</dbReference>
<accession>A0ABU6QKB5</accession>
<dbReference type="Gene3D" id="3.80.10.10">
    <property type="entry name" value="Ribonuclease Inhibitor"/>
    <property type="match status" value="3"/>
</dbReference>
<gene>
    <name evidence="4" type="ORF">PIB30_059987</name>
</gene>
<dbReference type="PANTHER" id="PTHR48062">
    <property type="entry name" value="RECEPTOR-LIKE PROTEIN 14"/>
    <property type="match status" value="1"/>
</dbReference>